<dbReference type="STRING" id="224013.ACX27_14485"/>
<evidence type="ECO:0000259" key="6">
    <source>
        <dbReference type="PROSITE" id="PS50075"/>
    </source>
</evidence>
<sequence>MKPNNIEDIYELSPMQQGMLFHKLAAPNSVVYFEQNYFTLKTPINIPAFQKAWQRVVDRHPILRTAFYWENLDKPYQVVYKQVDLPWEFQDWRHLSLEAQQKQFADFLTADGDRGFELAQAPLIRLTLIQMAEDNYQFVFSFHHILMEGWSVSWLWKEFYEFYYAFCQGQDLYLERPRPYKEYITWLQQQDQKKAETFWRQKLQGFTVPTQILIGKNAANFADQAADYQRQELVLSATMATDLKAFARKYQLTLNIIIKGAWALLLSRYSQASDVIFGSTSSGRPTALADAESMIGLFINTLPLRVKVDDDAVLTSWLKQLQTEEVQMREYEYSPLSKIQQWSQISPGLPLFDSILVFDNELVDYNQESIVEDIGVIDSKSLFDWTNYPLTVKVVPNSESLNLYISYNNRQFESSSMSRILEHLETLLAGFVANPEAKLRQLPMLTAQENQQILKVWNNTANNYALDKCIHELFEQQVAKTPDAVAVEFENQQLTYQQLNAKANQLADYLRSLGVKPEVLVGICVERSLDMIIGLLAILKAGGAYIPLDPNYPSERIAYILEDTQAPVLLTQSSLLAGMPQHQAKVICLDTDWHNISQHSQENLVSEVTTENLAYVIYTSGSTGKPKGVQIPHLALSNFLYSMQQAPGLTADDTLLAVTTYSFDIAALELFLPMIVGARLVIASQEIISYGVQLAAKIAECQATVMQATPATWQLLLAAGWGGNHQLKILCGGEALPGQLANQLLERCRCLWNMYGPTETTIWSAACQVKTVDNTVPISSPIANTQLYILDQNHQLMPVGVAGELCIGGLGLARGYFQRPDLTAEKFIPNPFSETAARLYKTGDLARYLPNGDIEYLGRIDHQVKIRGFRIELGEIAAVISQHPTVRETVVTVHGSAADTQRIVAYIVPHTGQTFTSAELRDLLAAKLPSYMMPAAFVTLEALPLTPNGKVDRKALKPPELTPGSVSSLTPVTPIENLLAGIWAEILGIEKVGIDQNFFELGGHSLIATRVISQIRQVFQIELPLRYLFEKPTIAGLAKEIEKAIQADFTVATTKIEKIGRSPQLPLSFAQQRLWFLSQLEPNSPFYNIPAAVRLQGQLNVAALAQSFSEIVARHEALRTNFVTSVGQVVAAIAPEKPLNFSTIDLSDLEINQQAAKIQQLADLEAQQPYDISCDHLLRVKLLRLSEQEHIVLVTMHHIVSDAWSIGILVQELAALYPAFCDGQPSPLPALPIQYVDFAAWQRQWLQGQVLETQISYWRKQLANAPTVLELPTDYPRPAIQTFQGATYSFELSTELSTALQKLSQKQGSTLFMTLLAGFQILLWRYTGQKDIVVGSPIANRNRAEIEGLIGFFVNTLVLRTNLVGNPSFVELLKQVREMALGAYAHQDVPFELLVEQLQPQRDLSHTPLFQVMFVLQNAPMSALKLPGLTLTPEDSSSDSAKFDLTLYVTETDAGLVASLEYNTDLFKESTICRMASHLQTLLTGIVANPQQRLSELPLLNKLEQHQLLREWNDTAVVYPQHLCIHELFEQQVAKTPDAVAVEFANQQLTYEQLNAKANQLAHYLRSLGVEPEVLVGICVERSLDMIIGLLAILKAGGAYIPLDPNYPSERIAYILEDTQAPVLLTQTSLLAAMLQHQAKIICLDNVVCNVLSNLTPNPFPTREGGQDSKPLSASGRGLERGFKNKSHIALDTDWHNISQHSQENLVSEVTTENLAYVIYTSGSTGKPKGVMIQHASTVAMLDWADKTFSREARAGVLASTSICFDLSVFEMFVPLCCGGKIILIENALYISNLPASCGVTLINTVPSVIAQLLQTDNIPASVQTVNIAGEPLQNQLVQKLYQQAQIKQVFNLYGPSEDTTYSTFAWIQKGANSTPPIGKPIHNTQTYLLDENLQPVPVGVPGMLYLGGAGLARGYLNKVELTAEKFIPNPYGNIPGERLYKTGDLARYLPNGEIEYIGRIDNQVKIRGFRIELGEIEALIIQHPGVEAAVVTVVDAQQIVAYVVLNSEPPPTIAELRGFLEAKLPNYMIPAAFVTLEALPLTPNGKVDRKALPTPDTTHPELTAVYQPPQTELEQTIADVWQAVLNVERVGIHDNFFELGGHSLLLIQVHSQLQKILQKDFLLVEMFQYPTVSRLARYFSQESTVATSTISNSHRAEQRIASTQRRKQARKEYRAATNQTGE</sequence>
<dbReference type="SMART" id="SM00823">
    <property type="entry name" value="PKS_PP"/>
    <property type="match status" value="2"/>
</dbReference>
<dbReference type="PROSITE" id="PS00455">
    <property type="entry name" value="AMP_BINDING"/>
    <property type="match status" value="2"/>
</dbReference>
<evidence type="ECO:0000313" key="7">
    <source>
        <dbReference type="EMBL" id="ALF53778.1"/>
    </source>
</evidence>
<dbReference type="SUPFAM" id="SSF52777">
    <property type="entry name" value="CoA-dependent acyltransferases"/>
    <property type="match status" value="4"/>
</dbReference>
<evidence type="ECO:0000313" key="8">
    <source>
        <dbReference type="Proteomes" id="UP000062645"/>
    </source>
</evidence>
<dbReference type="Pfam" id="PF00550">
    <property type="entry name" value="PP-binding"/>
    <property type="match status" value="2"/>
</dbReference>
<keyword evidence="8" id="KW-1185">Reference proteome</keyword>
<dbReference type="PROSITE" id="PS00012">
    <property type="entry name" value="PHOSPHOPANTETHEINE"/>
    <property type="match status" value="1"/>
</dbReference>
<dbReference type="GO" id="GO:0072330">
    <property type="term" value="P:monocarboxylic acid biosynthetic process"/>
    <property type="evidence" value="ECO:0007669"/>
    <property type="project" value="UniProtKB-ARBA"/>
</dbReference>
<dbReference type="PANTHER" id="PTHR45527">
    <property type="entry name" value="NONRIBOSOMAL PEPTIDE SYNTHETASE"/>
    <property type="match status" value="1"/>
</dbReference>
<keyword evidence="3" id="KW-0596">Phosphopantetheine</keyword>
<dbReference type="InterPro" id="IPR001242">
    <property type="entry name" value="Condensation_dom"/>
</dbReference>
<dbReference type="Gene3D" id="1.10.1200.10">
    <property type="entry name" value="ACP-like"/>
    <property type="match status" value="2"/>
</dbReference>
<evidence type="ECO:0000256" key="3">
    <source>
        <dbReference type="ARBA" id="ARBA00022450"/>
    </source>
</evidence>
<organism evidence="7 8">
    <name type="scientific">Nostoc piscinale CENA21</name>
    <dbReference type="NCBI Taxonomy" id="224013"/>
    <lineage>
        <taxon>Bacteria</taxon>
        <taxon>Bacillati</taxon>
        <taxon>Cyanobacteriota</taxon>
        <taxon>Cyanophyceae</taxon>
        <taxon>Nostocales</taxon>
        <taxon>Nostocaceae</taxon>
        <taxon>Nostoc</taxon>
    </lineage>
</organism>
<dbReference type="Gene3D" id="3.30.300.30">
    <property type="match status" value="2"/>
</dbReference>
<dbReference type="GO" id="GO:0044550">
    <property type="term" value="P:secondary metabolite biosynthetic process"/>
    <property type="evidence" value="ECO:0007669"/>
    <property type="project" value="UniProtKB-ARBA"/>
</dbReference>
<dbReference type="InterPro" id="IPR020806">
    <property type="entry name" value="PKS_PP-bd"/>
</dbReference>
<dbReference type="InterPro" id="IPR009081">
    <property type="entry name" value="PP-bd_ACP"/>
</dbReference>
<dbReference type="InterPro" id="IPR025110">
    <property type="entry name" value="AMP-bd_C"/>
</dbReference>
<dbReference type="Gene3D" id="3.30.559.10">
    <property type="entry name" value="Chloramphenicol acetyltransferase-like domain"/>
    <property type="match status" value="2"/>
</dbReference>
<accession>A0A0M4SRZ4</accession>
<dbReference type="InterPro" id="IPR020845">
    <property type="entry name" value="AMP-binding_CS"/>
</dbReference>
<name>A0A0M4SRZ4_9NOSO</name>
<dbReference type="InterPro" id="IPR023213">
    <property type="entry name" value="CAT-like_dom_sf"/>
</dbReference>
<dbReference type="FunFam" id="1.10.1200.10:FF:000005">
    <property type="entry name" value="Nonribosomal peptide synthetase 1"/>
    <property type="match status" value="1"/>
</dbReference>
<feature type="domain" description="Carrier" evidence="6">
    <location>
        <begin position="970"/>
        <end position="1045"/>
    </location>
</feature>
<evidence type="ECO:0000256" key="5">
    <source>
        <dbReference type="SAM" id="MobiDB-lite"/>
    </source>
</evidence>
<feature type="region of interest" description="Disordered" evidence="5">
    <location>
        <begin position="2151"/>
        <end position="2183"/>
    </location>
</feature>
<dbReference type="NCBIfam" id="NF003417">
    <property type="entry name" value="PRK04813.1"/>
    <property type="match status" value="3"/>
</dbReference>
<dbReference type="InterPro" id="IPR000873">
    <property type="entry name" value="AMP-dep_synth/lig_dom"/>
</dbReference>
<dbReference type="Pfam" id="PF00668">
    <property type="entry name" value="Condensation"/>
    <property type="match status" value="2"/>
</dbReference>
<dbReference type="InterPro" id="IPR010071">
    <property type="entry name" value="AA_adenyl_dom"/>
</dbReference>
<dbReference type="InterPro" id="IPR036736">
    <property type="entry name" value="ACP-like_sf"/>
</dbReference>
<dbReference type="InterPro" id="IPR006162">
    <property type="entry name" value="Ppantetheine_attach_site"/>
</dbReference>
<dbReference type="CDD" id="cd12116">
    <property type="entry name" value="A_NRPS_Ta1_like"/>
    <property type="match status" value="1"/>
</dbReference>
<dbReference type="GO" id="GO:0003824">
    <property type="term" value="F:catalytic activity"/>
    <property type="evidence" value="ECO:0007669"/>
    <property type="project" value="InterPro"/>
</dbReference>
<dbReference type="FunFam" id="3.30.559.30:FF:000001">
    <property type="entry name" value="Non-ribosomal peptide synthetase"/>
    <property type="match status" value="1"/>
</dbReference>
<dbReference type="Gene3D" id="3.30.559.30">
    <property type="entry name" value="Nonribosomal peptide synthetase, condensation domain"/>
    <property type="match status" value="2"/>
</dbReference>
<reference evidence="7 8" key="2">
    <citation type="journal article" date="2016" name="Genome Announc.">
        <title>Draft Genome Sequence of the N2-Fixing Cyanobacterium Nostoc piscinale CENA21, Isolated from the Brazilian Amazon Floodplain.</title>
        <authorList>
            <person name="Leao T."/>
            <person name="Guimaraes P.I."/>
            <person name="de Melo A.G."/>
            <person name="Ramos R.T."/>
            <person name="Leao P.N."/>
            <person name="Silva A."/>
            <person name="Fiore M.F."/>
            <person name="Schneider M.P."/>
        </authorList>
    </citation>
    <scope>NUCLEOTIDE SEQUENCE [LARGE SCALE GENOMIC DNA]</scope>
    <source>
        <strain evidence="7 8">CENA21</strain>
    </source>
</reference>
<dbReference type="Gene3D" id="3.40.50.980">
    <property type="match status" value="6"/>
</dbReference>
<feature type="domain" description="Carrier" evidence="6">
    <location>
        <begin position="2069"/>
        <end position="2144"/>
    </location>
</feature>
<dbReference type="OrthoDB" id="9757538at2"/>
<comment type="cofactor">
    <cofactor evidence="1">
        <name>pantetheine 4'-phosphate</name>
        <dbReference type="ChEBI" id="CHEBI:47942"/>
    </cofactor>
</comment>
<gene>
    <name evidence="7" type="primary">pscJ</name>
    <name evidence="7" type="ORF">ACX27_14485</name>
</gene>
<proteinExistence type="inferred from homology"/>
<dbReference type="PATRIC" id="fig|224013.5.peg.3497"/>
<dbReference type="PROSITE" id="PS50075">
    <property type="entry name" value="CARRIER"/>
    <property type="match status" value="2"/>
</dbReference>
<keyword evidence="4" id="KW-0597">Phosphoprotein</keyword>
<dbReference type="KEGG" id="npz:ACX27_14485"/>
<dbReference type="FunFam" id="3.40.50.980:FF:000001">
    <property type="entry name" value="Non-ribosomal peptide synthetase"/>
    <property type="match status" value="2"/>
</dbReference>
<dbReference type="InterPro" id="IPR045851">
    <property type="entry name" value="AMP-bd_C_sf"/>
</dbReference>
<dbReference type="FunFam" id="3.30.300.30:FF:000010">
    <property type="entry name" value="Enterobactin synthetase component F"/>
    <property type="match status" value="2"/>
</dbReference>
<dbReference type="CDD" id="cd19543">
    <property type="entry name" value="DCL_NRPS"/>
    <property type="match status" value="1"/>
</dbReference>
<dbReference type="CDD" id="cd12115">
    <property type="entry name" value="A_NRPS_Sfm_like"/>
    <property type="match status" value="1"/>
</dbReference>
<dbReference type="FunFam" id="3.30.559.10:FF:000012">
    <property type="entry name" value="Non-ribosomal peptide synthetase"/>
    <property type="match status" value="1"/>
</dbReference>
<evidence type="ECO:0000256" key="4">
    <source>
        <dbReference type="ARBA" id="ARBA00022553"/>
    </source>
</evidence>
<comment type="similarity">
    <text evidence="2">Belongs to the ATP-dependent AMP-binding enzyme family.</text>
</comment>
<dbReference type="GO" id="GO:0008610">
    <property type="term" value="P:lipid biosynthetic process"/>
    <property type="evidence" value="ECO:0007669"/>
    <property type="project" value="UniProtKB-ARBA"/>
</dbReference>
<reference evidence="8" key="1">
    <citation type="submission" date="2015-07" db="EMBL/GenBank/DDBJ databases">
        <title>Genome Of Nitrogen-Fixing Cyanobacterium Nostoc piscinale CENA21 From Solimoes/Amazon River Floodplain Sediments And Comparative Genomics To Uncover Biosynthetic Natural Products Potential.</title>
        <authorList>
            <person name="Leao T.F."/>
            <person name="Leao P.N."/>
            <person name="Guimaraes P.I."/>
            <person name="de Melo A.G.C."/>
            <person name="Ramos R.T.J."/>
            <person name="Silva A."/>
            <person name="Fiore M.F."/>
            <person name="Schneider M.P.C."/>
        </authorList>
    </citation>
    <scope>NUCLEOTIDE SEQUENCE [LARGE SCALE GENOMIC DNA]</scope>
    <source>
        <strain evidence="8">CENA21</strain>
    </source>
</reference>
<evidence type="ECO:0000256" key="2">
    <source>
        <dbReference type="ARBA" id="ARBA00006432"/>
    </source>
</evidence>
<dbReference type="Gene3D" id="2.30.38.10">
    <property type="entry name" value="Luciferase, Domain 3"/>
    <property type="match status" value="2"/>
</dbReference>
<dbReference type="GO" id="GO:0005829">
    <property type="term" value="C:cytosol"/>
    <property type="evidence" value="ECO:0007669"/>
    <property type="project" value="TreeGrafter"/>
</dbReference>
<protein>
    <submittedName>
        <fullName evidence="7">PscJ</fullName>
    </submittedName>
</protein>
<dbReference type="GO" id="GO:0043041">
    <property type="term" value="P:amino acid activation for nonribosomal peptide biosynthetic process"/>
    <property type="evidence" value="ECO:0007669"/>
    <property type="project" value="TreeGrafter"/>
</dbReference>
<dbReference type="CDD" id="cd19531">
    <property type="entry name" value="LCL_NRPS-like"/>
    <property type="match status" value="1"/>
</dbReference>
<dbReference type="SUPFAM" id="SSF56801">
    <property type="entry name" value="Acetyl-CoA synthetase-like"/>
    <property type="match status" value="2"/>
</dbReference>
<dbReference type="FunFam" id="3.40.50.12780:FF:000012">
    <property type="entry name" value="Non-ribosomal peptide synthetase"/>
    <property type="match status" value="1"/>
</dbReference>
<dbReference type="NCBIfam" id="TIGR01733">
    <property type="entry name" value="AA-adenyl-dom"/>
    <property type="match status" value="2"/>
</dbReference>
<evidence type="ECO:0000256" key="1">
    <source>
        <dbReference type="ARBA" id="ARBA00001957"/>
    </source>
</evidence>
<dbReference type="Pfam" id="PF00501">
    <property type="entry name" value="AMP-binding"/>
    <property type="match status" value="2"/>
</dbReference>
<dbReference type="FunFam" id="2.30.38.10:FF:000001">
    <property type="entry name" value="Non-ribosomal peptide synthetase PvdI"/>
    <property type="match status" value="2"/>
</dbReference>
<dbReference type="FunFam" id="1.10.1200.10:FF:000016">
    <property type="entry name" value="Non-ribosomal peptide synthase"/>
    <property type="match status" value="1"/>
</dbReference>
<dbReference type="GO" id="GO:0031177">
    <property type="term" value="F:phosphopantetheine binding"/>
    <property type="evidence" value="ECO:0007669"/>
    <property type="project" value="InterPro"/>
</dbReference>
<dbReference type="EMBL" id="CP012036">
    <property type="protein sequence ID" value="ALF53778.1"/>
    <property type="molecule type" value="Genomic_DNA"/>
</dbReference>
<dbReference type="SUPFAM" id="SSF47336">
    <property type="entry name" value="ACP-like"/>
    <property type="match status" value="2"/>
</dbReference>
<dbReference type="PANTHER" id="PTHR45527:SF1">
    <property type="entry name" value="FATTY ACID SYNTHASE"/>
    <property type="match status" value="1"/>
</dbReference>
<dbReference type="Proteomes" id="UP000062645">
    <property type="component" value="Chromosome"/>
</dbReference>
<dbReference type="Pfam" id="PF13193">
    <property type="entry name" value="AMP-binding_C"/>
    <property type="match status" value="2"/>
</dbReference>
<dbReference type="RefSeq" id="WP_062293687.1">
    <property type="nucleotide sequence ID" value="NZ_CP012036.1"/>
</dbReference>